<dbReference type="CDD" id="cd18720">
    <property type="entry name" value="PIN_YqxD-like"/>
    <property type="match status" value="1"/>
</dbReference>
<comment type="caution">
    <text evidence="3">The sequence shown here is derived from an EMBL/GenBank/DDBJ whole genome shotgun (WGS) entry which is preliminary data.</text>
</comment>
<gene>
    <name evidence="3" type="ORF">D9X91_02045</name>
</gene>
<reference evidence="3 4" key="1">
    <citation type="submission" date="2018-10" db="EMBL/GenBank/DDBJ databases">
        <title>Falsibacillus sp. genome draft.</title>
        <authorList>
            <person name="Shi S."/>
        </authorList>
    </citation>
    <scope>NUCLEOTIDE SEQUENCE [LARGE SCALE GENOMIC DNA]</scope>
    <source>
        <strain evidence="3 4">GY 10110</strain>
    </source>
</reference>
<sequence>MIYVDADACPVKAEIVEIARKYQFNTVFVASIAHKMNEPVLGEWVYVDADKESADLYIINHIQKMNVVITQDIGLAGLLLPKDVYVLSPRGIEFKEDTIEIALNYRYAAAKARRQGKYGKGPKPFLPEDRLRFSTMLTNILSKIAGDFGLLSKD</sequence>
<evidence type="ECO:0000256" key="1">
    <source>
        <dbReference type="ARBA" id="ARBA00008522"/>
    </source>
</evidence>
<protein>
    <recommendedName>
        <fullName evidence="2">UPF0178 protein D9X91_02045</fullName>
    </recommendedName>
</protein>
<dbReference type="EMBL" id="RCVZ01000001">
    <property type="protein sequence ID" value="RLQ98191.1"/>
    <property type="molecule type" value="Genomic_DNA"/>
</dbReference>
<evidence type="ECO:0000256" key="2">
    <source>
        <dbReference type="HAMAP-Rule" id="MF_00489"/>
    </source>
</evidence>
<dbReference type="OrthoDB" id="9798918at2"/>
<evidence type="ECO:0000313" key="4">
    <source>
        <dbReference type="Proteomes" id="UP000276770"/>
    </source>
</evidence>
<proteinExistence type="inferred from homology"/>
<dbReference type="Pfam" id="PF02639">
    <property type="entry name" value="DUF188"/>
    <property type="match status" value="1"/>
</dbReference>
<organism evidence="3 4">
    <name type="scientific">Falsibacillus albus</name>
    <dbReference type="NCBI Taxonomy" id="2478915"/>
    <lineage>
        <taxon>Bacteria</taxon>
        <taxon>Bacillati</taxon>
        <taxon>Bacillota</taxon>
        <taxon>Bacilli</taxon>
        <taxon>Bacillales</taxon>
        <taxon>Bacillaceae</taxon>
        <taxon>Falsibacillus</taxon>
    </lineage>
</organism>
<dbReference type="InterPro" id="IPR003791">
    <property type="entry name" value="UPF0178"/>
</dbReference>
<dbReference type="Proteomes" id="UP000276770">
    <property type="component" value="Unassembled WGS sequence"/>
</dbReference>
<name>A0A3L7K7R2_9BACI</name>
<dbReference type="PANTHER" id="PTHR35146:SF1">
    <property type="entry name" value="UPF0178 PROTEIN YAII"/>
    <property type="match status" value="1"/>
</dbReference>
<dbReference type="AlphaFoldDB" id="A0A3L7K7R2"/>
<evidence type="ECO:0000313" key="3">
    <source>
        <dbReference type="EMBL" id="RLQ98191.1"/>
    </source>
</evidence>
<comment type="similarity">
    <text evidence="1 2">Belongs to the UPF0178 family.</text>
</comment>
<accession>A0A3L7K7R2</accession>
<dbReference type="PANTHER" id="PTHR35146">
    <property type="entry name" value="UPF0178 PROTEIN YAII"/>
    <property type="match status" value="1"/>
</dbReference>
<dbReference type="RefSeq" id="WP_121678880.1">
    <property type="nucleotide sequence ID" value="NZ_RCVZ01000001.1"/>
</dbReference>
<keyword evidence="4" id="KW-1185">Reference proteome</keyword>
<dbReference type="HAMAP" id="MF_00489">
    <property type="entry name" value="UPF0178"/>
    <property type="match status" value="1"/>
</dbReference>